<sequence length="323" mass="36239">MPHFTKGSNRMLIVGIVFAAAAALVFLGFLCAFSGSQIRDRARMPESGARVHFAGLRASNYGIKPFPDNELWDLYAAEMEELYPGSVGSFVWIAGTVTGTPSNRICTVNYPLGNKAAGVNDFPVDMNADFLELCDRRGYAVWIQVEPGDTADLAALAEETMKLYKHHPSVRGFGVDVEWYKSAGTDGWGTAITDDLAKDIDRRIKKVDKRFSLFLKHWDPAWMPPTYRSDIIFVNDSQYNGSLEAMKETFDAWSRHFYPNPVMYQIGYESDEHYWGALENPLKDLGMHLAAGLPDDQSLSIIWVDFTLRKMMARRGVPVNSAQ</sequence>
<evidence type="ECO:0000313" key="3">
    <source>
        <dbReference type="Proteomes" id="UP001198163"/>
    </source>
</evidence>
<accession>A0AAE3JHL6</accession>
<proteinExistence type="predicted"/>
<dbReference type="Gene3D" id="3.20.20.80">
    <property type="entry name" value="Glycosidases"/>
    <property type="match status" value="1"/>
</dbReference>
<dbReference type="EMBL" id="JAINWA010000001">
    <property type="protein sequence ID" value="MCD1654042.1"/>
    <property type="molecule type" value="Genomic_DNA"/>
</dbReference>
<feature type="transmembrane region" description="Helical" evidence="1">
    <location>
        <begin position="12"/>
        <end position="33"/>
    </location>
</feature>
<dbReference type="AlphaFoldDB" id="A0AAE3JHL6"/>
<keyword evidence="3" id="KW-1185">Reference proteome</keyword>
<dbReference type="Proteomes" id="UP001198163">
    <property type="component" value="Unassembled WGS sequence"/>
</dbReference>
<gene>
    <name evidence="2" type="ORF">K7J14_04930</name>
</gene>
<evidence type="ECO:0000313" key="2">
    <source>
        <dbReference type="EMBL" id="MCD1654042.1"/>
    </source>
</evidence>
<protein>
    <submittedName>
        <fullName evidence="2">Uncharacterized protein</fullName>
    </submittedName>
</protein>
<dbReference type="InterPro" id="IPR017853">
    <property type="entry name" value="GH"/>
</dbReference>
<keyword evidence="1" id="KW-1133">Transmembrane helix</keyword>
<comment type="caution">
    <text evidence="2">The sequence shown here is derived from an EMBL/GenBank/DDBJ whole genome shotgun (WGS) entry which is preliminary data.</text>
</comment>
<organism evidence="2 3">
    <name type="scientific">Teretinema zuelzerae</name>
    <dbReference type="NCBI Taxonomy" id="156"/>
    <lineage>
        <taxon>Bacteria</taxon>
        <taxon>Pseudomonadati</taxon>
        <taxon>Spirochaetota</taxon>
        <taxon>Spirochaetia</taxon>
        <taxon>Spirochaetales</taxon>
        <taxon>Treponemataceae</taxon>
        <taxon>Teretinema</taxon>
    </lineage>
</organism>
<dbReference type="SUPFAM" id="SSF51445">
    <property type="entry name" value="(Trans)glycosidases"/>
    <property type="match status" value="1"/>
</dbReference>
<reference evidence="2" key="1">
    <citation type="submission" date="2021-08" db="EMBL/GenBank/DDBJ databases">
        <title>Comparative analyses of Brucepasteria parasyntrophica and Teretinema zuelzerae.</title>
        <authorList>
            <person name="Song Y."/>
            <person name="Brune A."/>
        </authorList>
    </citation>
    <scope>NUCLEOTIDE SEQUENCE</scope>
    <source>
        <strain evidence="2">DSM 1903</strain>
    </source>
</reference>
<dbReference type="RefSeq" id="WP_230753843.1">
    <property type="nucleotide sequence ID" value="NZ_JAINWA010000001.1"/>
</dbReference>
<name>A0AAE3JHL6_9SPIR</name>
<keyword evidence="1" id="KW-0472">Membrane</keyword>
<evidence type="ECO:0000256" key="1">
    <source>
        <dbReference type="SAM" id="Phobius"/>
    </source>
</evidence>
<keyword evidence="1" id="KW-0812">Transmembrane</keyword>